<dbReference type="GO" id="GO:0061499">
    <property type="term" value="C:outer plaque of mitotic spindle pole body"/>
    <property type="evidence" value="ECO:0007669"/>
    <property type="project" value="TreeGrafter"/>
</dbReference>
<dbReference type="GO" id="GO:1902412">
    <property type="term" value="P:regulation of mitotic cytokinesis"/>
    <property type="evidence" value="ECO:0007669"/>
    <property type="project" value="TreeGrafter"/>
</dbReference>
<feature type="compositionally biased region" description="Polar residues" evidence="3">
    <location>
        <begin position="1085"/>
        <end position="1097"/>
    </location>
</feature>
<reference evidence="5 6" key="1">
    <citation type="submission" date="2015-07" db="EMBL/GenBank/DDBJ databases">
        <title>Comparative genomics of the Sigatoka disease complex on banana suggests a link between parallel evolutionary changes in Pseudocercospora fijiensis and Pseudocercospora eumusae and increased virulence on the banana host.</title>
        <authorList>
            <person name="Chang T.-C."/>
            <person name="Salvucci A."/>
            <person name="Crous P.W."/>
            <person name="Stergiopoulos I."/>
        </authorList>
    </citation>
    <scope>NUCLEOTIDE SEQUENCE [LARGE SCALE GENOMIC DNA]</scope>
    <source>
        <strain evidence="5 6">CBS 116634</strain>
    </source>
</reference>
<feature type="compositionally biased region" description="Polar residues" evidence="3">
    <location>
        <begin position="1148"/>
        <end position="1162"/>
    </location>
</feature>
<dbReference type="PROSITE" id="PS51450">
    <property type="entry name" value="LRR"/>
    <property type="match status" value="4"/>
</dbReference>
<dbReference type="SMART" id="SM00365">
    <property type="entry name" value="LRR_SD22"/>
    <property type="match status" value="4"/>
</dbReference>
<feature type="compositionally biased region" description="Polar residues" evidence="3">
    <location>
        <begin position="1227"/>
        <end position="1237"/>
    </location>
</feature>
<dbReference type="OrthoDB" id="7451790at2759"/>
<keyword evidence="6" id="KW-1185">Reference proteome</keyword>
<feature type="compositionally biased region" description="Acidic residues" evidence="3">
    <location>
        <begin position="1178"/>
        <end position="1191"/>
    </location>
</feature>
<dbReference type="GO" id="GO:0031028">
    <property type="term" value="P:septation initiation signaling"/>
    <property type="evidence" value="ECO:0007669"/>
    <property type="project" value="TreeGrafter"/>
</dbReference>
<feature type="region of interest" description="Disordered" evidence="3">
    <location>
        <begin position="1222"/>
        <end position="1245"/>
    </location>
</feature>
<evidence type="ECO:0000256" key="3">
    <source>
        <dbReference type="SAM" id="MobiDB-lite"/>
    </source>
</evidence>
<evidence type="ECO:0000313" key="6">
    <source>
        <dbReference type="Proteomes" id="UP000073492"/>
    </source>
</evidence>
<dbReference type="InterPro" id="IPR003591">
    <property type="entry name" value="Leu-rich_rpt_typical-subtyp"/>
</dbReference>
<gene>
    <name evidence="4" type="ORF">AC579_300</name>
    <name evidence="5" type="ORF">AC579_3087</name>
</gene>
<feature type="region of interest" description="Disordered" evidence="3">
    <location>
        <begin position="487"/>
        <end position="569"/>
    </location>
</feature>
<evidence type="ECO:0000313" key="4">
    <source>
        <dbReference type="EMBL" id="KXT11327.1"/>
    </source>
</evidence>
<feature type="compositionally biased region" description="Low complexity" evidence="3">
    <location>
        <begin position="21"/>
        <end position="34"/>
    </location>
</feature>
<protein>
    <submittedName>
        <fullName evidence="5">Uncharacterized protein</fullName>
    </submittedName>
</protein>
<feature type="region of interest" description="Disordered" evidence="3">
    <location>
        <begin position="583"/>
        <end position="609"/>
    </location>
</feature>
<proteinExistence type="predicted"/>
<keyword evidence="2" id="KW-0677">Repeat</keyword>
<feature type="region of interest" description="Disordered" evidence="3">
    <location>
        <begin position="793"/>
        <end position="846"/>
    </location>
</feature>
<sequence>MTNIAPWLQGLDEAWEIPTSNNNNNNTTNNNNNNISSATHDAHSIRTASTRMHRHLSEKTTRRASTQKRRHPLATLTSSASNSIRRQRQPSKLTASRSFSGTSEDSVLHYAATVAQRSKSASPTKKQETLEWKRRLLKGHVGYADQTDLFAANGLENIFAHKPEPEPEAKPKPKIRSSMSWLNNSSDAHMPSSPPLWMRHDDYEAEQEVSEERLTAVAEEMESQHHDQSGLEGDSFRSNPFALDHSDPPIVHDSFSEESAIVSPERLEPNEHNMVGNRTVSGQTECEDFSPVFISKHTTMDGKTDYKAFDSHYIKKFQDLEVRRPSQDNSQEDTPCPGEVSHAQDDSAFTDGPESDLLHVLNAAPDLSLSENLPTGTPPPVANLGGNVQFRRGGYSAQGSWKERPLSASQSSAEPAHVRDASGLLSPIPSSGPNKNARLSPNLPNTPFQQHEPFEPKSKSSASPLKLFGPHDTFTSNRLLRRMSQLDPDLSSWSEQREEEQGRDKLSTDRKVSGASFGSGSLSHHKFNAEITITSASDSDKQNSDRSPGSDIPPPGARSPAIFNLNTSPNAMDNMFKLKRRRSALTSTGSTINATSKKKEHLQPTVEDATDLSKAFEQPSAISVAAGKRPRNSPCKAPTPKRRRTLHASELEAGTAEMNRSYHDNLQDALAASKATSNKIEQLQDALRPRNPTPSQRRREQIEAEIRETAEQFVAEEPERLGTVMEQIESSMATASPPSMLQRARTVANEVAKFSLRVQKASGDMTERKRSVTTQDFFNEAVMVMRLIREKAGRQSGLGSVAESDQEGHSGFEGSNPDPSALRISRPPSREIASGWRSRNSEHTDARVVSHLRKFQEKDDTEFIAQSVASLHIDDEAAEEVDEDAFDDFEDSIVAVDENSNIRIRGPMPAFQQEDDGSRPTSQRSDQMHSTQHSSATSTGRTLHTTSTRKSENVGTLAPDAVAHLIGEQVGSMYFDKNRQQWVKSKSPEKRKSYGSFLEPPSNITSDDDPFREISDLPVDERKEEEIRKTSSQGRRLSVLPGHGAVSVPEVHDFAQEEQIETRMTSQETVLARTVTRDSHKSRHTYSSSDPSRCTNTAFGSSQQQIIETRATSWGDDDLQQLAAQGKARHQPLAYAAAQAALQQRSQGSTLARPQSADTQKSFFPPQETITEERESMLEDDEEDVGDETLDEVNGNSMESAALPDDTEYVHKLREQIESPKLRKGTAKTTVNSGYRNNRSRSTRKVSLRTKTLTSRFTQQDEFEQSELSFVAPLPGDRIMSVSLSVSRPLSKRQPYEPANALVPSSPIKFDSNHILSDLPDFTVHEEDHERPTERALAKRLAKHAADEVNDRYALTIKDLVKTLTNVKQHEPHWEKTRQLDLHDQGLRSVYGLNDFCGGLQDMDVSNNDISYLEGAPGTLRNLTAKNCLLSSLTPWTHLMNLQYLDISGNQLDNLTGLDCLIHLRELRADDNKIESLDGVLGLDGLLKLRARRNKLRSLDLEYSQWHRLEELDLCDNEICHVLGLNTLERLQTLRLDGNHFTVPFETVHQLPNLKHLSLQDCGLRHLNTVRMPALRTLQLDRNRLTTVFGIEACERLDVLSIRCQTLHQKVQRLQILERSLHARTVRLSGNNMPSLALPDSLLSMQHLELASAGLQELPDDFGLKLPNLVTLNINFNSLRDIRPLLNSQKLEKLTVCGNRLERLRKSVATLSKIQTLRELDLRDNILTQGFYAPLTATPAVTIQTSVVRRDSAYTEAQDEDETREQIEVAKYVLPPQSSREIDTIHHERLDESTKLRRRVCHLMLGHSCHSLSLLDGLTFEKQDAMIRDHIWDRLTELGIMKKSGKVGLRNETP</sequence>
<organism evidence="5 6">
    <name type="scientific">Pseudocercospora musae</name>
    <dbReference type="NCBI Taxonomy" id="113226"/>
    <lineage>
        <taxon>Eukaryota</taxon>
        <taxon>Fungi</taxon>
        <taxon>Dikarya</taxon>
        <taxon>Ascomycota</taxon>
        <taxon>Pezizomycotina</taxon>
        <taxon>Dothideomycetes</taxon>
        <taxon>Dothideomycetidae</taxon>
        <taxon>Mycosphaerellales</taxon>
        <taxon>Mycosphaerellaceae</taxon>
        <taxon>Pseudocercospora</taxon>
    </lineage>
</organism>
<evidence type="ECO:0000256" key="1">
    <source>
        <dbReference type="ARBA" id="ARBA00022614"/>
    </source>
</evidence>
<dbReference type="InterPro" id="IPR001611">
    <property type="entry name" value="Leu-rich_rpt"/>
</dbReference>
<feature type="compositionally biased region" description="Basic and acidic residues" evidence="3">
    <location>
        <begin position="495"/>
        <end position="512"/>
    </location>
</feature>
<dbReference type="InterPro" id="IPR052574">
    <property type="entry name" value="CDIRP"/>
</dbReference>
<dbReference type="PANTHER" id="PTHR47566">
    <property type="match status" value="1"/>
</dbReference>
<comment type="caution">
    <text evidence="5">The sequence shown here is derived from an EMBL/GenBank/DDBJ whole genome shotgun (WGS) entry which is preliminary data.</text>
</comment>
<feature type="region of interest" description="Disordered" evidence="3">
    <location>
        <begin position="321"/>
        <end position="354"/>
    </location>
</feature>
<dbReference type="GO" id="GO:0035591">
    <property type="term" value="F:signaling adaptor activity"/>
    <property type="evidence" value="ECO:0007669"/>
    <property type="project" value="TreeGrafter"/>
</dbReference>
<evidence type="ECO:0000256" key="2">
    <source>
        <dbReference type="ARBA" id="ARBA00022737"/>
    </source>
</evidence>
<feature type="compositionally biased region" description="Polar residues" evidence="3">
    <location>
        <begin position="584"/>
        <end position="595"/>
    </location>
</feature>
<name>A0A139IBC5_9PEZI</name>
<feature type="region of interest" description="Disordered" evidence="3">
    <location>
        <begin position="900"/>
        <end position="956"/>
    </location>
</feature>
<feature type="region of interest" description="Disordered" evidence="3">
    <location>
        <begin position="673"/>
        <end position="701"/>
    </location>
</feature>
<feature type="region of interest" description="Disordered" evidence="3">
    <location>
        <begin position="984"/>
        <end position="1013"/>
    </location>
</feature>
<feature type="region of interest" description="Disordered" evidence="3">
    <location>
        <begin position="1145"/>
        <end position="1204"/>
    </location>
</feature>
<feature type="compositionally biased region" description="Polar residues" evidence="3">
    <location>
        <begin position="919"/>
        <end position="934"/>
    </location>
</feature>
<feature type="compositionally biased region" description="Low complexity" evidence="3">
    <location>
        <begin position="422"/>
        <end position="433"/>
    </location>
</feature>
<feature type="compositionally biased region" description="Basic and acidic residues" evidence="3">
    <location>
        <begin position="161"/>
        <end position="171"/>
    </location>
</feature>
<feature type="region of interest" description="Disordered" evidence="3">
    <location>
        <begin position="621"/>
        <end position="647"/>
    </location>
</feature>
<feature type="compositionally biased region" description="Low complexity" evidence="3">
    <location>
        <begin position="935"/>
        <end position="948"/>
    </location>
</feature>
<dbReference type="Gene3D" id="3.80.10.10">
    <property type="entry name" value="Ribonuclease Inhibitor"/>
    <property type="match status" value="2"/>
</dbReference>
<feature type="compositionally biased region" description="Polar residues" evidence="3">
    <location>
        <begin position="177"/>
        <end position="187"/>
    </location>
</feature>
<feature type="region of interest" description="Disordered" evidence="3">
    <location>
        <begin position="17"/>
        <end position="102"/>
    </location>
</feature>
<feature type="compositionally biased region" description="Polar residues" evidence="3">
    <location>
        <begin position="437"/>
        <end position="449"/>
    </location>
</feature>
<dbReference type="PANTHER" id="PTHR47566:SF1">
    <property type="entry name" value="PROTEIN NUD1"/>
    <property type="match status" value="1"/>
</dbReference>
<dbReference type="InterPro" id="IPR032675">
    <property type="entry name" value="LRR_dom_sf"/>
</dbReference>
<feature type="region of interest" description="Disordered" evidence="3">
    <location>
        <begin position="369"/>
        <end position="470"/>
    </location>
</feature>
<dbReference type="SMART" id="SM00369">
    <property type="entry name" value="LRR_TYP"/>
    <property type="match status" value="6"/>
</dbReference>
<feature type="region of interest" description="Disordered" evidence="3">
    <location>
        <begin position="161"/>
        <end position="195"/>
    </location>
</feature>
<dbReference type="EMBL" id="LFZO01000170">
    <property type="protein sequence ID" value="KXT11984.1"/>
    <property type="molecule type" value="Genomic_DNA"/>
</dbReference>
<accession>A0A139IBC5</accession>
<evidence type="ECO:0000313" key="5">
    <source>
        <dbReference type="EMBL" id="KXT11984.1"/>
    </source>
</evidence>
<feature type="compositionally biased region" description="Polar residues" evidence="3">
    <location>
        <begin position="75"/>
        <end position="102"/>
    </location>
</feature>
<feature type="region of interest" description="Disordered" evidence="3">
    <location>
        <begin position="1077"/>
        <end position="1097"/>
    </location>
</feature>
<dbReference type="SUPFAM" id="SSF52058">
    <property type="entry name" value="L domain-like"/>
    <property type="match status" value="2"/>
</dbReference>
<dbReference type="EMBL" id="LFZO01000207">
    <property type="protein sequence ID" value="KXT11327.1"/>
    <property type="molecule type" value="Genomic_DNA"/>
</dbReference>
<dbReference type="Proteomes" id="UP000073492">
    <property type="component" value="Unassembled WGS sequence"/>
</dbReference>
<dbReference type="STRING" id="113226.A0A139IBC5"/>
<keyword evidence="1" id="KW-0433">Leucine-rich repeat</keyword>